<evidence type="ECO:0000259" key="5">
    <source>
        <dbReference type="PROSITE" id="PS50977"/>
    </source>
</evidence>
<dbReference type="FunFam" id="1.10.10.60:FF:000141">
    <property type="entry name" value="TetR family transcriptional regulator"/>
    <property type="match status" value="1"/>
</dbReference>
<keyword evidence="2 4" id="KW-0238">DNA-binding</keyword>
<dbReference type="EMBL" id="LR593887">
    <property type="protein sequence ID" value="VTS02048.1"/>
    <property type="molecule type" value="Genomic_DNA"/>
</dbReference>
<gene>
    <name evidence="6" type="ORF">GMBLW1_13070</name>
</gene>
<dbReference type="Gene3D" id="1.10.10.60">
    <property type="entry name" value="Homeodomain-like"/>
    <property type="match status" value="1"/>
</dbReference>
<dbReference type="Pfam" id="PF00440">
    <property type="entry name" value="TetR_N"/>
    <property type="match status" value="1"/>
</dbReference>
<evidence type="ECO:0000256" key="1">
    <source>
        <dbReference type="ARBA" id="ARBA00023015"/>
    </source>
</evidence>
<keyword evidence="3" id="KW-0804">Transcription</keyword>
<dbReference type="Gene3D" id="1.10.357.10">
    <property type="entry name" value="Tetracycline Repressor, domain 2"/>
    <property type="match status" value="1"/>
</dbReference>
<dbReference type="PANTHER" id="PTHR30055:SF146">
    <property type="entry name" value="HTH-TYPE TRANSCRIPTIONAL DUAL REGULATOR CECR"/>
    <property type="match status" value="1"/>
</dbReference>
<evidence type="ECO:0000256" key="2">
    <source>
        <dbReference type="ARBA" id="ARBA00023125"/>
    </source>
</evidence>
<dbReference type="InterPro" id="IPR050109">
    <property type="entry name" value="HTH-type_TetR-like_transc_reg"/>
</dbReference>
<dbReference type="PROSITE" id="PS01081">
    <property type="entry name" value="HTH_TETR_1"/>
    <property type="match status" value="1"/>
</dbReference>
<dbReference type="GO" id="GO:0003700">
    <property type="term" value="F:DNA-binding transcription factor activity"/>
    <property type="evidence" value="ECO:0007669"/>
    <property type="project" value="TreeGrafter"/>
</dbReference>
<dbReference type="InParanoid" id="A0A6C2YNE9"/>
<accession>A0A6C2YNE9</accession>
<dbReference type="Pfam" id="PF14246">
    <property type="entry name" value="TetR_C_7"/>
    <property type="match status" value="1"/>
</dbReference>
<dbReference type="AlphaFoldDB" id="A0A6C2YNE9"/>
<dbReference type="PRINTS" id="PR00455">
    <property type="entry name" value="HTHTETR"/>
</dbReference>
<reference evidence="6" key="1">
    <citation type="submission" date="2019-04" db="EMBL/GenBank/DDBJ databases">
        <authorList>
            <consortium name="Science for Life Laboratories"/>
        </authorList>
    </citation>
    <scope>NUCLEOTIDE SEQUENCE</scope>
    <source>
        <strain evidence="6">MBLW1</strain>
    </source>
</reference>
<dbReference type="InterPro" id="IPR036271">
    <property type="entry name" value="Tet_transcr_reg_TetR-rel_C_sf"/>
</dbReference>
<dbReference type="InterPro" id="IPR023772">
    <property type="entry name" value="DNA-bd_HTH_TetR-type_CS"/>
</dbReference>
<dbReference type="GO" id="GO:0000976">
    <property type="term" value="F:transcription cis-regulatory region binding"/>
    <property type="evidence" value="ECO:0007669"/>
    <property type="project" value="TreeGrafter"/>
</dbReference>
<dbReference type="KEGG" id="tim:GMBLW1_13070"/>
<organism evidence="6">
    <name type="scientific">Tuwongella immobilis</name>
    <dbReference type="NCBI Taxonomy" id="692036"/>
    <lineage>
        <taxon>Bacteria</taxon>
        <taxon>Pseudomonadati</taxon>
        <taxon>Planctomycetota</taxon>
        <taxon>Planctomycetia</taxon>
        <taxon>Gemmatales</taxon>
        <taxon>Gemmataceae</taxon>
        <taxon>Tuwongella</taxon>
    </lineage>
</organism>
<dbReference type="FunCoup" id="A0A6C2YNE9">
    <property type="interactions" value="111"/>
</dbReference>
<dbReference type="RefSeq" id="WP_162657806.1">
    <property type="nucleotide sequence ID" value="NZ_LR593887.1"/>
</dbReference>
<evidence type="ECO:0000256" key="3">
    <source>
        <dbReference type="ARBA" id="ARBA00023163"/>
    </source>
</evidence>
<keyword evidence="1" id="KW-0805">Transcription regulation</keyword>
<dbReference type="Proteomes" id="UP000464378">
    <property type="component" value="Chromosome"/>
</dbReference>
<keyword evidence="7" id="KW-1185">Reference proteome</keyword>
<protein>
    <recommendedName>
        <fullName evidence="5">HTH tetR-type domain-containing protein</fullName>
    </recommendedName>
</protein>
<feature type="domain" description="HTH tetR-type" evidence="5">
    <location>
        <begin position="11"/>
        <end position="71"/>
    </location>
</feature>
<dbReference type="EMBL" id="LR586016">
    <property type="protein sequence ID" value="VIP02653.1"/>
    <property type="molecule type" value="Genomic_DNA"/>
</dbReference>
<evidence type="ECO:0000313" key="6">
    <source>
        <dbReference type="EMBL" id="VIP02653.1"/>
    </source>
</evidence>
<proteinExistence type="predicted"/>
<dbReference type="InterPro" id="IPR001647">
    <property type="entry name" value="HTH_TetR"/>
</dbReference>
<dbReference type="InterPro" id="IPR039536">
    <property type="entry name" value="TetR_C_Proteobacteria"/>
</dbReference>
<sequence>MTPSEPASRSAQKRRQILQAARRLFLEHGFARTSVDAIVEVAGVSKPTIYHHFPTKEAILQGVLEQQGSDAELPAGFIRKGPLLDDLTGLIETLLQLALSAETMAWDRMMAGEARRQPALGEAFWVQGPVRVIAELARWLAEAGERGELAIPNPELAADFLFGWTVGVPLLRGQLTGQVPDSAHLHLRAVEIARRFARAFAPSHHQDSTS</sequence>
<dbReference type="SUPFAM" id="SSF46689">
    <property type="entry name" value="Homeodomain-like"/>
    <property type="match status" value="1"/>
</dbReference>
<dbReference type="PROSITE" id="PS50977">
    <property type="entry name" value="HTH_TETR_2"/>
    <property type="match status" value="1"/>
</dbReference>
<evidence type="ECO:0000313" key="7">
    <source>
        <dbReference type="Proteomes" id="UP000464378"/>
    </source>
</evidence>
<feature type="DNA-binding region" description="H-T-H motif" evidence="4">
    <location>
        <begin position="34"/>
        <end position="53"/>
    </location>
</feature>
<evidence type="ECO:0000256" key="4">
    <source>
        <dbReference type="PROSITE-ProRule" id="PRU00335"/>
    </source>
</evidence>
<name>A0A6C2YNE9_9BACT</name>
<dbReference type="SUPFAM" id="SSF48498">
    <property type="entry name" value="Tetracyclin repressor-like, C-terminal domain"/>
    <property type="match status" value="1"/>
</dbReference>
<dbReference type="PANTHER" id="PTHR30055">
    <property type="entry name" value="HTH-TYPE TRANSCRIPTIONAL REGULATOR RUTR"/>
    <property type="match status" value="1"/>
</dbReference>
<dbReference type="InterPro" id="IPR009057">
    <property type="entry name" value="Homeodomain-like_sf"/>
</dbReference>